<dbReference type="Pfam" id="PF00485">
    <property type="entry name" value="PRK"/>
    <property type="match status" value="1"/>
</dbReference>
<accession>A0A427XVJ6</accession>
<feature type="domain" description="Phosphoribulokinase/uridine kinase" evidence="1">
    <location>
        <begin position="27"/>
        <end position="223"/>
    </location>
</feature>
<sequence>MEAQIIQLAKEIVEAYHRKPADRRLLVAIAGPPGCGKSTIAYPLVSHVNALLGGDKAAICISLDGWHYSRAELDRMSDPVEAHWRRGAAFTFDLPSYRDFLQQLALPISEAPPKLPFPTFDHALKDPLPSPTPLLPAHRIVLVEGLYTCLNINGWEDCAGLMDLRIWVDVDRETARRRVISRNLAAGISESLEKCAERVDGNDMDNGEFVRNHRMQPTHVVVSVDELPN</sequence>
<name>A0A427XVJ6_9TREE</name>
<dbReference type="OrthoDB" id="6362633at2759"/>
<dbReference type="STRING" id="1890683.A0A427XVJ6"/>
<evidence type="ECO:0000259" key="1">
    <source>
        <dbReference type="Pfam" id="PF00485"/>
    </source>
</evidence>
<dbReference type="EMBL" id="RSCD01000026">
    <property type="protein sequence ID" value="RSH82850.1"/>
    <property type="molecule type" value="Genomic_DNA"/>
</dbReference>
<dbReference type="GO" id="GO:0005524">
    <property type="term" value="F:ATP binding"/>
    <property type="evidence" value="ECO:0007669"/>
    <property type="project" value="InterPro"/>
</dbReference>
<evidence type="ECO:0000313" key="3">
    <source>
        <dbReference type="Proteomes" id="UP000279259"/>
    </source>
</evidence>
<dbReference type="GO" id="GO:0016301">
    <property type="term" value="F:kinase activity"/>
    <property type="evidence" value="ECO:0007669"/>
    <property type="project" value="InterPro"/>
</dbReference>
<comment type="caution">
    <text evidence="2">The sequence shown here is derived from an EMBL/GenBank/DDBJ whole genome shotgun (WGS) entry which is preliminary data.</text>
</comment>
<dbReference type="Proteomes" id="UP000279259">
    <property type="component" value="Unassembled WGS sequence"/>
</dbReference>
<dbReference type="AlphaFoldDB" id="A0A427XVJ6"/>
<gene>
    <name evidence="2" type="ORF">EHS25_005840</name>
</gene>
<keyword evidence="3" id="KW-1185">Reference proteome</keyword>
<dbReference type="InterPro" id="IPR027417">
    <property type="entry name" value="P-loop_NTPase"/>
</dbReference>
<dbReference type="Gene3D" id="3.40.50.300">
    <property type="entry name" value="P-loop containing nucleotide triphosphate hydrolases"/>
    <property type="match status" value="2"/>
</dbReference>
<dbReference type="PANTHER" id="PTHR10285">
    <property type="entry name" value="URIDINE KINASE"/>
    <property type="match status" value="1"/>
</dbReference>
<protein>
    <recommendedName>
        <fullName evidence="1">Phosphoribulokinase/uridine kinase domain-containing protein</fullName>
    </recommendedName>
</protein>
<reference evidence="2 3" key="1">
    <citation type="submission" date="2018-11" db="EMBL/GenBank/DDBJ databases">
        <title>Genome sequence of Saitozyma podzolica DSM 27192.</title>
        <authorList>
            <person name="Aliyu H."/>
            <person name="Gorte O."/>
            <person name="Ochsenreither K."/>
        </authorList>
    </citation>
    <scope>NUCLEOTIDE SEQUENCE [LARGE SCALE GENOMIC DNA]</scope>
    <source>
        <strain evidence="2 3">DSM 27192</strain>
    </source>
</reference>
<proteinExistence type="predicted"/>
<dbReference type="SUPFAM" id="SSF52540">
    <property type="entry name" value="P-loop containing nucleoside triphosphate hydrolases"/>
    <property type="match status" value="1"/>
</dbReference>
<dbReference type="InterPro" id="IPR006083">
    <property type="entry name" value="PRK/URK"/>
</dbReference>
<organism evidence="2 3">
    <name type="scientific">Saitozyma podzolica</name>
    <dbReference type="NCBI Taxonomy" id="1890683"/>
    <lineage>
        <taxon>Eukaryota</taxon>
        <taxon>Fungi</taxon>
        <taxon>Dikarya</taxon>
        <taxon>Basidiomycota</taxon>
        <taxon>Agaricomycotina</taxon>
        <taxon>Tremellomycetes</taxon>
        <taxon>Tremellales</taxon>
        <taxon>Trimorphomycetaceae</taxon>
        <taxon>Saitozyma</taxon>
    </lineage>
</organism>
<evidence type="ECO:0000313" key="2">
    <source>
        <dbReference type="EMBL" id="RSH82850.1"/>
    </source>
</evidence>